<evidence type="ECO:0000256" key="1">
    <source>
        <dbReference type="SAM" id="SignalP"/>
    </source>
</evidence>
<dbReference type="PANTHER" id="PTHR31270:SF1">
    <property type="entry name" value="GLUTAMINYL-PEPTIDE CYCLOTRANSFERASE"/>
    <property type="match status" value="1"/>
</dbReference>
<organism evidence="2 3">
    <name type="scientific">Halioglobus maricola</name>
    <dbReference type="NCBI Taxonomy" id="2601894"/>
    <lineage>
        <taxon>Bacteria</taxon>
        <taxon>Pseudomonadati</taxon>
        <taxon>Pseudomonadota</taxon>
        <taxon>Gammaproteobacteria</taxon>
        <taxon>Cellvibrionales</taxon>
        <taxon>Halieaceae</taxon>
        <taxon>Halioglobus</taxon>
    </lineage>
</organism>
<evidence type="ECO:0000313" key="3">
    <source>
        <dbReference type="Proteomes" id="UP000326287"/>
    </source>
</evidence>
<accession>A0A5P9NJS3</accession>
<dbReference type="PANTHER" id="PTHR31270">
    <property type="entry name" value="GLUTAMINYL-PEPTIDE CYCLOTRANSFERASE"/>
    <property type="match status" value="1"/>
</dbReference>
<dbReference type="RefSeq" id="WP_152661581.1">
    <property type="nucleotide sequence ID" value="NZ_CP036422.1"/>
</dbReference>
<keyword evidence="1" id="KW-0732">Signal</keyword>
<keyword evidence="3" id="KW-1185">Reference proteome</keyword>
<protein>
    <submittedName>
        <fullName evidence="2">Glutaminyl-peptide cyclotransferase</fullName>
    </submittedName>
</protein>
<dbReference type="OrthoDB" id="9783700at2"/>
<dbReference type="Proteomes" id="UP000326287">
    <property type="component" value="Chromosome"/>
</dbReference>
<dbReference type="SUPFAM" id="SSF50969">
    <property type="entry name" value="YVTN repeat-like/Quinoprotein amine dehydrogenase"/>
    <property type="match status" value="1"/>
</dbReference>
<sequence length="260" mass="29514">MRPILTLLVCLFASQFSSLSLAVEQFSYRVLDKKPNDRANYVQGLEIHAGKLYLSAGEYGKSKLRRYDLETMALEQEQRLNPRLFAEGITRLDDKLYQLTWRAGMMLEFDFETLKPIKWHPISGQGWGLTTNGEHLIYTDGGHHLHFITPGKPGKQHSVAVTMAGVPVNHLNELEWIDGKVWANIYQTDRIVIISPDTGEVTANISLDGLLPTAERKPNTDVLNGIARNPENGAIWVTGKRWPWLYQIELVPHPSEQESR</sequence>
<name>A0A5P9NJS3_9GAMM</name>
<dbReference type="Pfam" id="PF05096">
    <property type="entry name" value="Glu_cyclase_2"/>
    <property type="match status" value="1"/>
</dbReference>
<evidence type="ECO:0000313" key="2">
    <source>
        <dbReference type="EMBL" id="QFU75474.1"/>
    </source>
</evidence>
<feature type="signal peptide" evidence="1">
    <location>
        <begin position="1"/>
        <end position="22"/>
    </location>
</feature>
<dbReference type="GO" id="GO:0016603">
    <property type="term" value="F:glutaminyl-peptide cyclotransferase activity"/>
    <property type="evidence" value="ECO:0007669"/>
    <property type="project" value="InterPro"/>
</dbReference>
<keyword evidence="2" id="KW-0808">Transferase</keyword>
<gene>
    <name evidence="2" type="ORF">EY643_07295</name>
</gene>
<proteinExistence type="predicted"/>
<feature type="chain" id="PRO_5024888179" evidence="1">
    <location>
        <begin position="23"/>
        <end position="260"/>
    </location>
</feature>
<dbReference type="InterPro" id="IPR011044">
    <property type="entry name" value="Quino_amine_DH_bsu"/>
</dbReference>
<dbReference type="InterPro" id="IPR007788">
    <property type="entry name" value="QCT"/>
</dbReference>
<dbReference type="KEGG" id="halc:EY643_07295"/>
<reference evidence="2 3" key="1">
    <citation type="submission" date="2019-02" db="EMBL/GenBank/DDBJ databases">
        <authorList>
            <person name="Li S.-H."/>
        </authorList>
    </citation>
    <scope>NUCLEOTIDE SEQUENCE [LARGE SCALE GENOMIC DNA]</scope>
    <source>
        <strain evidence="2 3">IMCC14385</strain>
    </source>
</reference>
<dbReference type="EMBL" id="CP036422">
    <property type="protein sequence ID" value="QFU75474.1"/>
    <property type="molecule type" value="Genomic_DNA"/>
</dbReference>
<dbReference type="AlphaFoldDB" id="A0A5P9NJS3"/>